<dbReference type="InterPro" id="IPR023650">
    <property type="entry name" value="Beta-lactam_class-A_AS"/>
</dbReference>
<gene>
    <name evidence="9" type="ORF">SAMN04488107_1534</name>
</gene>
<dbReference type="GO" id="GO:0030655">
    <property type="term" value="P:beta-lactam antibiotic catabolic process"/>
    <property type="evidence" value="ECO:0007669"/>
    <property type="project" value="InterPro"/>
</dbReference>
<dbReference type="InterPro" id="IPR006311">
    <property type="entry name" value="TAT_signal"/>
</dbReference>
<evidence type="ECO:0000313" key="9">
    <source>
        <dbReference type="EMBL" id="SNS13550.1"/>
    </source>
</evidence>
<name>A0A239C0A2_9ACTN</name>
<reference evidence="10" key="1">
    <citation type="submission" date="2017-06" db="EMBL/GenBank/DDBJ databases">
        <authorList>
            <person name="Varghese N."/>
            <person name="Submissions S."/>
        </authorList>
    </citation>
    <scope>NUCLEOTIDE SEQUENCE [LARGE SCALE GENOMIC DNA]</scope>
    <source>
        <strain evidence="10">DSM 45423</strain>
    </source>
</reference>
<dbReference type="EMBL" id="FZOH01000002">
    <property type="protein sequence ID" value="SNS13550.1"/>
    <property type="molecule type" value="Genomic_DNA"/>
</dbReference>
<organism evidence="9 10">
    <name type="scientific">Geodermatophilus saharensis</name>
    <dbReference type="NCBI Taxonomy" id="1137994"/>
    <lineage>
        <taxon>Bacteria</taxon>
        <taxon>Bacillati</taxon>
        <taxon>Actinomycetota</taxon>
        <taxon>Actinomycetes</taxon>
        <taxon>Geodermatophilales</taxon>
        <taxon>Geodermatophilaceae</taxon>
        <taxon>Geodermatophilus</taxon>
    </lineage>
</organism>
<dbReference type="InterPro" id="IPR000871">
    <property type="entry name" value="Beta-lactam_class-A"/>
</dbReference>
<keyword evidence="5 6" id="KW-0046">Antibiotic resistance</keyword>
<evidence type="ECO:0000256" key="6">
    <source>
        <dbReference type="RuleBase" id="RU361140"/>
    </source>
</evidence>
<dbReference type="InterPro" id="IPR045155">
    <property type="entry name" value="Beta-lactam_cat"/>
</dbReference>
<dbReference type="AlphaFoldDB" id="A0A239C0A2"/>
<dbReference type="Gene3D" id="3.40.710.10">
    <property type="entry name" value="DD-peptidase/beta-lactamase superfamily"/>
    <property type="match status" value="1"/>
</dbReference>
<evidence type="ECO:0000256" key="7">
    <source>
        <dbReference type="SAM" id="MobiDB-lite"/>
    </source>
</evidence>
<evidence type="ECO:0000256" key="5">
    <source>
        <dbReference type="ARBA" id="ARBA00023251"/>
    </source>
</evidence>
<accession>A0A239C0A2</accession>
<feature type="compositionally biased region" description="Low complexity" evidence="7">
    <location>
        <begin position="37"/>
        <end position="53"/>
    </location>
</feature>
<dbReference type="NCBIfam" id="NF033103">
    <property type="entry name" value="bla_class_A"/>
    <property type="match status" value="1"/>
</dbReference>
<dbReference type="PROSITE" id="PS51318">
    <property type="entry name" value="TAT"/>
    <property type="match status" value="1"/>
</dbReference>
<dbReference type="Pfam" id="PF13354">
    <property type="entry name" value="Beta-lactamase2"/>
    <property type="match status" value="1"/>
</dbReference>
<dbReference type="PRINTS" id="PR00118">
    <property type="entry name" value="BLACTAMASEA"/>
</dbReference>
<protein>
    <recommendedName>
        <fullName evidence="3 6">Beta-lactamase</fullName>
        <ecNumber evidence="2 6">3.5.2.6</ecNumber>
    </recommendedName>
</protein>
<comment type="catalytic activity">
    <reaction evidence="6">
        <text>a beta-lactam + H2O = a substituted beta-amino acid</text>
        <dbReference type="Rhea" id="RHEA:20401"/>
        <dbReference type="ChEBI" id="CHEBI:15377"/>
        <dbReference type="ChEBI" id="CHEBI:35627"/>
        <dbReference type="ChEBI" id="CHEBI:140347"/>
        <dbReference type="EC" id="3.5.2.6"/>
    </reaction>
</comment>
<dbReference type="PROSITE" id="PS51257">
    <property type="entry name" value="PROKAR_LIPOPROTEIN"/>
    <property type="match status" value="1"/>
</dbReference>
<evidence type="ECO:0000256" key="4">
    <source>
        <dbReference type="ARBA" id="ARBA00022801"/>
    </source>
</evidence>
<comment type="similarity">
    <text evidence="1 6">Belongs to the class-A beta-lactamase family.</text>
</comment>
<dbReference type="InterPro" id="IPR012338">
    <property type="entry name" value="Beta-lactam/transpept-like"/>
</dbReference>
<dbReference type="PANTHER" id="PTHR35333:SF3">
    <property type="entry name" value="BETA-LACTAMASE-TYPE TRANSPEPTIDASE FOLD CONTAINING PROTEIN"/>
    <property type="match status" value="1"/>
</dbReference>
<feature type="domain" description="Beta-lactamase class A catalytic" evidence="8">
    <location>
        <begin position="84"/>
        <end position="300"/>
    </location>
</feature>
<keyword evidence="4 6" id="KW-0378">Hydrolase</keyword>
<evidence type="ECO:0000256" key="2">
    <source>
        <dbReference type="ARBA" id="ARBA00012865"/>
    </source>
</evidence>
<evidence type="ECO:0000256" key="1">
    <source>
        <dbReference type="ARBA" id="ARBA00009009"/>
    </source>
</evidence>
<dbReference type="GO" id="GO:0046677">
    <property type="term" value="P:response to antibiotic"/>
    <property type="evidence" value="ECO:0007669"/>
    <property type="project" value="UniProtKB-UniRule"/>
</dbReference>
<dbReference type="EC" id="3.5.2.6" evidence="2 6"/>
<evidence type="ECO:0000256" key="3">
    <source>
        <dbReference type="ARBA" id="ARBA00018879"/>
    </source>
</evidence>
<evidence type="ECO:0000259" key="8">
    <source>
        <dbReference type="Pfam" id="PF13354"/>
    </source>
</evidence>
<evidence type="ECO:0000313" key="10">
    <source>
        <dbReference type="Proteomes" id="UP000198386"/>
    </source>
</evidence>
<keyword evidence="10" id="KW-1185">Reference proteome</keyword>
<dbReference type="SUPFAM" id="SSF56601">
    <property type="entry name" value="beta-lactamase/transpeptidase-like"/>
    <property type="match status" value="1"/>
</dbReference>
<proteinExistence type="inferred from homology"/>
<dbReference type="PANTHER" id="PTHR35333">
    <property type="entry name" value="BETA-LACTAMASE"/>
    <property type="match status" value="1"/>
</dbReference>
<dbReference type="GO" id="GO:0008800">
    <property type="term" value="F:beta-lactamase activity"/>
    <property type="evidence" value="ECO:0007669"/>
    <property type="project" value="UniProtKB-UniRule"/>
</dbReference>
<dbReference type="Proteomes" id="UP000198386">
    <property type="component" value="Unassembled WGS sequence"/>
</dbReference>
<dbReference type="PROSITE" id="PS00146">
    <property type="entry name" value="BETA_LACTAMASE_A"/>
    <property type="match status" value="1"/>
</dbReference>
<feature type="region of interest" description="Disordered" evidence="7">
    <location>
        <begin position="37"/>
        <end position="65"/>
    </location>
</feature>
<sequence>MRRTGHAVHGPASRRGALGRCLVASLLLVGTASCSSPEAAPAHAAPAPSTTAAPPAPGPEPAEPDPAVAARLAALEEEYGARLGVHAVDTGSGRTIAHRADERFAYASTVKALAAGALLARTSPVDLQRGVPISRADLAPAHSPVTEAAVGGSLTLEQLCDAAVRFSDNTALNLLLRELGGPAGLDAALERVGDDVTEVSRTEPALNTAVPGDPRDTTTPRALATTLRAYAVDGAGVAVEDRLLLADWLRRNTTGDTLVRAGVPGDWEVGDKTGTGAYGTRNDVAVLTPPGRAPIVLAVMSSRGERDAGHDDALIAAAAGVVADALG</sequence>